<keyword evidence="13" id="KW-1185">Reference proteome</keyword>
<evidence type="ECO:0000256" key="6">
    <source>
        <dbReference type="ARBA" id="ARBA00022490"/>
    </source>
</evidence>
<protein>
    <recommendedName>
        <fullName evidence="4">Flagellar assembly protein FliH</fullName>
    </recommendedName>
</protein>
<dbReference type="Pfam" id="PF02108">
    <property type="entry name" value="FliH"/>
    <property type="match status" value="1"/>
</dbReference>
<evidence type="ECO:0000313" key="13">
    <source>
        <dbReference type="Proteomes" id="UP000824366"/>
    </source>
</evidence>
<accession>A0ABN6DA46</accession>
<gene>
    <name evidence="12" type="ORF">MIZ03_3782</name>
</gene>
<evidence type="ECO:0000313" key="12">
    <source>
        <dbReference type="EMBL" id="BCO28872.1"/>
    </source>
</evidence>
<evidence type="ECO:0000256" key="5">
    <source>
        <dbReference type="ARBA" id="ARBA00022448"/>
    </source>
</evidence>
<evidence type="ECO:0000259" key="11">
    <source>
        <dbReference type="Pfam" id="PF02108"/>
    </source>
</evidence>
<reference evidence="12 13" key="1">
    <citation type="journal article" date="2021" name="Microbiol. Spectr.">
        <title>A Single Bacterium Capable of Oxidation and Reduction of Iron at Circumneutral pH.</title>
        <authorList>
            <person name="Kato S."/>
            <person name="Ohkuma M."/>
        </authorList>
    </citation>
    <scope>NUCLEOTIDE SEQUENCE [LARGE SCALE GENOMIC DNA]</scope>
    <source>
        <strain evidence="12 13">MIZ03</strain>
    </source>
</reference>
<dbReference type="PANTHER" id="PTHR34982">
    <property type="entry name" value="YOP PROTEINS TRANSLOCATION PROTEIN L"/>
    <property type="match status" value="1"/>
</dbReference>
<keyword evidence="9" id="KW-1006">Bacterial flagellum protein export</keyword>
<comment type="similarity">
    <text evidence="3">Belongs to the FliH family.</text>
</comment>
<evidence type="ECO:0000256" key="3">
    <source>
        <dbReference type="ARBA" id="ARBA00006602"/>
    </source>
</evidence>
<dbReference type="Proteomes" id="UP000824366">
    <property type="component" value="Chromosome"/>
</dbReference>
<dbReference type="PRINTS" id="PR01003">
    <property type="entry name" value="FLGFLIH"/>
</dbReference>
<evidence type="ECO:0000256" key="7">
    <source>
        <dbReference type="ARBA" id="ARBA00022795"/>
    </source>
</evidence>
<evidence type="ECO:0000256" key="10">
    <source>
        <dbReference type="SAM" id="Coils"/>
    </source>
</evidence>
<dbReference type="PANTHER" id="PTHR34982:SF1">
    <property type="entry name" value="FLAGELLAR ASSEMBLY PROTEIN FLIH"/>
    <property type="match status" value="1"/>
</dbReference>
<evidence type="ECO:0000256" key="1">
    <source>
        <dbReference type="ARBA" id="ARBA00003041"/>
    </source>
</evidence>
<name>A0ABN6DA46_9BURK</name>
<keyword evidence="8" id="KW-0653">Protein transport</keyword>
<organism evidence="12 13">
    <name type="scientific">Rhodoferax lithotrophicus</name>
    <dbReference type="NCBI Taxonomy" id="2798804"/>
    <lineage>
        <taxon>Bacteria</taxon>
        <taxon>Pseudomonadati</taxon>
        <taxon>Pseudomonadota</taxon>
        <taxon>Betaproteobacteria</taxon>
        <taxon>Burkholderiales</taxon>
        <taxon>Comamonadaceae</taxon>
        <taxon>Rhodoferax</taxon>
    </lineage>
</organism>
<evidence type="ECO:0000256" key="4">
    <source>
        <dbReference type="ARBA" id="ARBA00016507"/>
    </source>
</evidence>
<dbReference type="InterPro" id="IPR000563">
    <property type="entry name" value="Flag_FliH"/>
</dbReference>
<evidence type="ECO:0000256" key="2">
    <source>
        <dbReference type="ARBA" id="ARBA00004496"/>
    </source>
</evidence>
<keyword evidence="5" id="KW-0813">Transport</keyword>
<dbReference type="InterPro" id="IPR051472">
    <property type="entry name" value="T3SS_Stator/FliH"/>
</dbReference>
<keyword evidence="10" id="KW-0175">Coiled coil</keyword>
<dbReference type="EMBL" id="AP024238">
    <property type="protein sequence ID" value="BCO28872.1"/>
    <property type="molecule type" value="Genomic_DNA"/>
</dbReference>
<dbReference type="RefSeq" id="WP_223904779.1">
    <property type="nucleotide sequence ID" value="NZ_AP024238.1"/>
</dbReference>
<proteinExistence type="inferred from homology"/>
<evidence type="ECO:0000256" key="8">
    <source>
        <dbReference type="ARBA" id="ARBA00022927"/>
    </source>
</evidence>
<dbReference type="InterPro" id="IPR018035">
    <property type="entry name" value="Flagellar_FliH/T3SS_HrpE"/>
</dbReference>
<feature type="coiled-coil region" evidence="10">
    <location>
        <begin position="30"/>
        <end position="57"/>
    </location>
</feature>
<keyword evidence="7" id="KW-1005">Bacterial flagellum biogenesis</keyword>
<comment type="subcellular location">
    <subcellularLocation>
        <location evidence="2">Cytoplasm</location>
    </subcellularLocation>
</comment>
<comment type="function">
    <text evidence="1">Needed for flagellar regrowth and assembly.</text>
</comment>
<sequence>MRNYARFIPGEEIDAVEQWRFGAIDTATQLLQAKVKAQEVEQEHQEQLARRQESYQEGYTAGMAQGRLQAQAELQQQMADFLANQAREEAQKFTELFRAAQNELVQAEQVMAQGVLNLSCELARQVLRQELSVNPNVVLPVIHEALDLLGAEHRSALVRIHPQDLEVLDGLIADEFAGMALTLRADPALKPGGCLVESAGMVIDASLQKRWLRAVATLGLDSKWEETVDAS</sequence>
<feature type="domain" description="Flagellar assembly protein FliH/Type III secretion system HrpE" evidence="11">
    <location>
        <begin position="88"/>
        <end position="212"/>
    </location>
</feature>
<feature type="coiled-coil region" evidence="10">
    <location>
        <begin position="83"/>
        <end position="110"/>
    </location>
</feature>
<keyword evidence="6" id="KW-0963">Cytoplasm</keyword>
<evidence type="ECO:0000256" key="9">
    <source>
        <dbReference type="ARBA" id="ARBA00023225"/>
    </source>
</evidence>